<proteinExistence type="predicted"/>
<keyword evidence="2" id="KW-1133">Transmembrane helix</keyword>
<protein>
    <recommendedName>
        <fullName evidence="3">DUF6533 domain-containing protein</fullName>
    </recommendedName>
</protein>
<comment type="caution">
    <text evidence="4">The sequence shown here is derived from an EMBL/GenBank/DDBJ whole genome shotgun (WGS) entry which is preliminary data.</text>
</comment>
<evidence type="ECO:0000313" key="5">
    <source>
        <dbReference type="Proteomes" id="UP000521943"/>
    </source>
</evidence>
<dbReference type="Proteomes" id="UP000521943">
    <property type="component" value="Unassembled WGS sequence"/>
</dbReference>
<name>A0A8H6HIH7_9AGAR</name>
<feature type="domain" description="DUF6533" evidence="3">
    <location>
        <begin position="23"/>
        <end position="68"/>
    </location>
</feature>
<feature type="transmembrane region" description="Helical" evidence="2">
    <location>
        <begin position="227"/>
        <end position="245"/>
    </location>
</feature>
<reference evidence="4 5" key="1">
    <citation type="submission" date="2020-07" db="EMBL/GenBank/DDBJ databases">
        <title>Comparative genomics of pyrophilous fungi reveals a link between fire events and developmental genes.</title>
        <authorList>
            <consortium name="DOE Joint Genome Institute"/>
            <person name="Steindorff A.S."/>
            <person name="Carver A."/>
            <person name="Calhoun S."/>
            <person name="Stillman K."/>
            <person name="Liu H."/>
            <person name="Lipzen A."/>
            <person name="Pangilinan J."/>
            <person name="Labutti K."/>
            <person name="Bruns T.D."/>
            <person name="Grigoriev I.V."/>
        </authorList>
    </citation>
    <scope>NUCLEOTIDE SEQUENCE [LARGE SCALE GENOMIC DNA]</scope>
    <source>
        <strain evidence="4 5">CBS 144469</strain>
    </source>
</reference>
<dbReference type="AlphaFoldDB" id="A0A8H6HIH7"/>
<feature type="region of interest" description="Disordered" evidence="1">
    <location>
        <begin position="322"/>
        <end position="347"/>
    </location>
</feature>
<dbReference type="InterPro" id="IPR045340">
    <property type="entry name" value="DUF6533"/>
</dbReference>
<dbReference type="OrthoDB" id="3350812at2759"/>
<feature type="transmembrane region" description="Helical" evidence="2">
    <location>
        <begin position="257"/>
        <end position="276"/>
    </location>
</feature>
<evidence type="ECO:0000259" key="3">
    <source>
        <dbReference type="Pfam" id="PF20151"/>
    </source>
</evidence>
<gene>
    <name evidence="4" type="ORF">DFP72DRAFT_1149208</name>
</gene>
<keyword evidence="2" id="KW-0812">Transmembrane</keyword>
<feature type="transmembrane region" description="Helical" evidence="2">
    <location>
        <begin position="183"/>
        <end position="206"/>
    </location>
</feature>
<evidence type="ECO:0000256" key="2">
    <source>
        <dbReference type="SAM" id="Phobius"/>
    </source>
</evidence>
<dbReference type="Pfam" id="PF20151">
    <property type="entry name" value="DUF6533"/>
    <property type="match status" value="1"/>
</dbReference>
<feature type="transmembrane region" description="Helical" evidence="2">
    <location>
        <begin position="57"/>
        <end position="76"/>
    </location>
</feature>
<sequence length="347" mass="38272">MDLTPEDLEMITQGFSNSTNVEYIFLAYYVTYIYYYLTTLTEEMSVIWPQKLKTGKILFLLTRYSPLLLIAIRLPVDYRTFSVLPHQICTGLYLASDGAISKVIIVSAEIALLLCLHALLGARRRYLALFIAIYTGLTLGAYTVPGYQIVIQASHTSPISELDEALGYPCTWDEDISQSARNALVAAGYVSLAKVVLLAALALAIFAMRYRGQSNSLIYVIRRDSGAYIFSLTAIRFGGAIVSALRSRYAYSNIPDATFSGLVSMIVPILASRLLINMRKTKEPVALSIISTLLFDPPQDSSDSSEDEFDDPVAEMVQYQGLGRKKASGRMVSETRPTQTGVATSEV</sequence>
<keyword evidence="5" id="KW-1185">Reference proteome</keyword>
<feature type="transmembrane region" description="Helical" evidence="2">
    <location>
        <begin position="99"/>
        <end position="119"/>
    </location>
</feature>
<feature type="compositionally biased region" description="Polar residues" evidence="1">
    <location>
        <begin position="335"/>
        <end position="347"/>
    </location>
</feature>
<evidence type="ECO:0000313" key="4">
    <source>
        <dbReference type="EMBL" id="KAF6747389.1"/>
    </source>
</evidence>
<accession>A0A8H6HIH7</accession>
<dbReference type="EMBL" id="JACGCI010000081">
    <property type="protein sequence ID" value="KAF6747389.1"/>
    <property type="molecule type" value="Genomic_DNA"/>
</dbReference>
<evidence type="ECO:0000256" key="1">
    <source>
        <dbReference type="SAM" id="MobiDB-lite"/>
    </source>
</evidence>
<keyword evidence="2" id="KW-0472">Membrane</keyword>
<feature type="transmembrane region" description="Helical" evidence="2">
    <location>
        <begin position="126"/>
        <end position="144"/>
    </location>
</feature>
<feature type="transmembrane region" description="Helical" evidence="2">
    <location>
        <begin position="20"/>
        <end position="37"/>
    </location>
</feature>
<organism evidence="4 5">
    <name type="scientific">Ephemerocybe angulata</name>
    <dbReference type="NCBI Taxonomy" id="980116"/>
    <lineage>
        <taxon>Eukaryota</taxon>
        <taxon>Fungi</taxon>
        <taxon>Dikarya</taxon>
        <taxon>Basidiomycota</taxon>
        <taxon>Agaricomycotina</taxon>
        <taxon>Agaricomycetes</taxon>
        <taxon>Agaricomycetidae</taxon>
        <taxon>Agaricales</taxon>
        <taxon>Agaricineae</taxon>
        <taxon>Psathyrellaceae</taxon>
        <taxon>Ephemerocybe</taxon>
    </lineage>
</organism>